<keyword evidence="3" id="KW-1185">Reference proteome</keyword>
<dbReference type="InterPro" id="IPR052918">
    <property type="entry name" value="Motility_Chemotaxis_Reg"/>
</dbReference>
<feature type="chain" id="PRO_5022777754" evidence="1">
    <location>
        <begin position="23"/>
        <end position="452"/>
    </location>
</feature>
<dbReference type="OrthoDB" id="253958at2"/>
<dbReference type="PANTHER" id="PTHR35580">
    <property type="entry name" value="CELL SURFACE GLYCOPROTEIN (S-LAYER PROTEIN)-LIKE PROTEIN"/>
    <property type="match status" value="1"/>
</dbReference>
<dbReference type="PANTHER" id="PTHR35580:SF1">
    <property type="entry name" value="PHYTASE-LIKE DOMAIN-CONTAINING PROTEIN"/>
    <property type="match status" value="1"/>
</dbReference>
<reference evidence="2 3" key="1">
    <citation type="submission" date="2019-02" db="EMBL/GenBank/DDBJ databases">
        <title>Deep-cultivation of Planctomycetes and their phenomic and genomic characterization uncovers novel biology.</title>
        <authorList>
            <person name="Wiegand S."/>
            <person name="Jogler M."/>
            <person name="Boedeker C."/>
            <person name="Pinto D."/>
            <person name="Vollmers J."/>
            <person name="Rivas-Marin E."/>
            <person name="Kohn T."/>
            <person name="Peeters S.H."/>
            <person name="Heuer A."/>
            <person name="Rast P."/>
            <person name="Oberbeckmann S."/>
            <person name="Bunk B."/>
            <person name="Jeske O."/>
            <person name="Meyerdierks A."/>
            <person name="Storesund J.E."/>
            <person name="Kallscheuer N."/>
            <person name="Luecker S."/>
            <person name="Lage O.M."/>
            <person name="Pohl T."/>
            <person name="Merkel B.J."/>
            <person name="Hornburger P."/>
            <person name="Mueller R.-W."/>
            <person name="Bruemmer F."/>
            <person name="Labrenz M."/>
            <person name="Spormann A.M."/>
            <person name="Op Den Camp H."/>
            <person name="Overmann J."/>
            <person name="Amann R."/>
            <person name="Jetten M.S.M."/>
            <person name="Mascher T."/>
            <person name="Medema M.H."/>
            <person name="Devos D.P."/>
            <person name="Kaster A.-K."/>
            <person name="Ovreas L."/>
            <person name="Rohde M."/>
            <person name="Galperin M.Y."/>
            <person name="Jogler C."/>
        </authorList>
    </citation>
    <scope>NUCLEOTIDE SEQUENCE [LARGE SCALE GENOMIC DNA]</scope>
    <source>
        <strain evidence="2 3">KOR34</strain>
    </source>
</reference>
<sequence length="452" mass="47139" precursor="true">MNRQVLILTTTLYFLSFSSTNAVTLDWIKQIGSAGRDDSWGTSADGLGNVYISGYTEGDLGGPNAGISDAFVSKFNSAGDLLWTRQLGSIANDYSRGVSADGLGNVYVSGHTRGDLGGVNAGSYDVFLSKFDSAGNLLWTEQLGSNASDEDWGVTADRLGGVYVSGSTAGALGAENFGSYDGFVSKYDSDGKLLWTEQIGLSRIDQSFGVSSDGLGNVYISGFTFGSLGGANAGQTDAFVSKYDASGNRLWVQQLGTVGLDESNSVSVDGLGNVYISGSTEGDLGGMHAGGTRDVFLSKLDQAGNLLWTRQLGTSRLDVNGGVSADRFGNVYLSGHTSGDLANANAGPSDAFLAKYDDEGNLVWTEQFGTTRIDSGFRVSVDGFGGVYLSGRTDGSLSGPNAGSSDAFLAKFSDPVPEPHSVLLGVFACVSLTLPIRGKRGARQKQTFNKLG</sequence>
<keyword evidence="1" id="KW-0732">Signal</keyword>
<evidence type="ECO:0000256" key="1">
    <source>
        <dbReference type="SAM" id="SignalP"/>
    </source>
</evidence>
<organism evidence="2 3">
    <name type="scientific">Posidoniimonas corsicana</name>
    <dbReference type="NCBI Taxonomy" id="1938618"/>
    <lineage>
        <taxon>Bacteria</taxon>
        <taxon>Pseudomonadati</taxon>
        <taxon>Planctomycetota</taxon>
        <taxon>Planctomycetia</taxon>
        <taxon>Pirellulales</taxon>
        <taxon>Lacipirellulaceae</taxon>
        <taxon>Posidoniimonas</taxon>
    </lineage>
</organism>
<dbReference type="EMBL" id="SIHJ01000004">
    <property type="protein sequence ID" value="TWT31024.1"/>
    <property type="molecule type" value="Genomic_DNA"/>
</dbReference>
<evidence type="ECO:0000313" key="2">
    <source>
        <dbReference type="EMBL" id="TWT31024.1"/>
    </source>
</evidence>
<feature type="signal peptide" evidence="1">
    <location>
        <begin position="1"/>
        <end position="22"/>
    </location>
</feature>
<protein>
    <submittedName>
        <fullName evidence="2">Beta-propeller repeat protein</fullName>
    </submittedName>
</protein>
<name>A0A5C5UXB1_9BACT</name>
<dbReference type="SUPFAM" id="SSF63829">
    <property type="entry name" value="Calcium-dependent phosphotriesterase"/>
    <property type="match status" value="1"/>
</dbReference>
<comment type="caution">
    <text evidence="2">The sequence shown here is derived from an EMBL/GenBank/DDBJ whole genome shotgun (WGS) entry which is preliminary data.</text>
</comment>
<dbReference type="AlphaFoldDB" id="A0A5C5UXB1"/>
<evidence type="ECO:0000313" key="3">
    <source>
        <dbReference type="Proteomes" id="UP000316714"/>
    </source>
</evidence>
<dbReference type="Pfam" id="PF06739">
    <property type="entry name" value="SBBP"/>
    <property type="match status" value="6"/>
</dbReference>
<dbReference type="InterPro" id="IPR010620">
    <property type="entry name" value="SBBP_repeat"/>
</dbReference>
<accession>A0A5C5UXB1</accession>
<proteinExistence type="predicted"/>
<dbReference type="Proteomes" id="UP000316714">
    <property type="component" value="Unassembled WGS sequence"/>
</dbReference>
<dbReference type="RefSeq" id="WP_146568201.1">
    <property type="nucleotide sequence ID" value="NZ_SIHJ01000004.1"/>
</dbReference>
<gene>
    <name evidence="2" type="ORF">KOR34_43980</name>
</gene>